<gene>
    <name evidence="5" type="ORF">ACG5V6_00975</name>
</gene>
<dbReference type="Pfam" id="PF05223">
    <property type="entry name" value="MecA_N"/>
    <property type="match status" value="1"/>
</dbReference>
<dbReference type="PANTHER" id="PTHR30627">
    <property type="entry name" value="PEPTIDOGLYCAN D,D-TRANSPEPTIDASE"/>
    <property type="match status" value="1"/>
</dbReference>
<proteinExistence type="predicted"/>
<dbReference type="SUPFAM" id="SSF56601">
    <property type="entry name" value="beta-lactamase/transpeptidase-like"/>
    <property type="match status" value="1"/>
</dbReference>
<evidence type="ECO:0000256" key="2">
    <source>
        <dbReference type="SAM" id="Phobius"/>
    </source>
</evidence>
<dbReference type="RefSeq" id="WP_101255069.1">
    <property type="nucleotide sequence ID" value="NZ_BAABEN010000012.1"/>
</dbReference>
<evidence type="ECO:0000259" key="3">
    <source>
        <dbReference type="Pfam" id="PF00905"/>
    </source>
</evidence>
<feature type="region of interest" description="Disordered" evidence="1">
    <location>
        <begin position="477"/>
        <end position="501"/>
    </location>
</feature>
<dbReference type="InterPro" id="IPR001460">
    <property type="entry name" value="PCN-bd_Tpept"/>
</dbReference>
<evidence type="ECO:0000313" key="5">
    <source>
        <dbReference type="EMBL" id="MFH0246796.1"/>
    </source>
</evidence>
<accession>A0ABW7HLQ1</accession>
<feature type="domain" description="Penicillin-binding protein transpeptidase" evidence="3">
    <location>
        <begin position="267"/>
        <end position="539"/>
    </location>
</feature>
<evidence type="ECO:0000256" key="1">
    <source>
        <dbReference type="SAM" id="MobiDB-lite"/>
    </source>
</evidence>
<keyword evidence="2" id="KW-0812">Transmembrane</keyword>
<feature type="domain" description="NTF2-like N-terminal transpeptidase" evidence="4">
    <location>
        <begin position="51"/>
        <end position="160"/>
    </location>
</feature>
<feature type="transmembrane region" description="Helical" evidence="2">
    <location>
        <begin position="20"/>
        <end position="37"/>
    </location>
</feature>
<name>A0ABW7HLQ1_9ACTN</name>
<sequence>MTQGIQFPRGRRSARRRPVLGILVAVAIVAGAGYWVYNARGDDGDAEVAAATERVEGFLAAWEAGDAGEAASYTDAPGAAESLIDSVLTNLKPTETEIAVDGVAERVEGEVKVPFRVEMRIPGVGEYAWNSSAVARKEKDGGWEVEFTTPTVHPEMKHGQTLALQSRERAKILDSTGAELQASSLTGAVDPESGKGVSGLQRRYDEQLTGGGGGAKSVVVADRDSGRAVKRLGEEKGDRGEPVETTIDPSVQVAAAEALEGVDKKAAIVAVAPSSGRILAAANVPGGMNRALTGRYAPGSTFKVVTTAALLKAGMRPEDVANCPEFAHVNGQRFENQDRFTLPAGSTFKDSFADSCNTFFVNARDEVSNSALQDTARTFGIGGVWDVGAVTFDGAVPVPGNENEKAASMIGQARVEASPLVMASVAATVKEGEFKQPVLVPDVVKEKHEAPEALDPAVAADLRTMMRATVTEGAGVELRGVPGRPHAKTGTAEFGSEDPPRTHAWMIGFQGDRDLAWAVLLEDGGSGGADAGPIAAKFLQNLGRPA</sequence>
<evidence type="ECO:0000259" key="4">
    <source>
        <dbReference type="Pfam" id="PF05223"/>
    </source>
</evidence>
<dbReference type="EMBL" id="JBIHMK010000002">
    <property type="protein sequence ID" value="MFH0246796.1"/>
    <property type="molecule type" value="Genomic_DNA"/>
</dbReference>
<dbReference type="Proteomes" id="UP001607069">
    <property type="component" value="Unassembled WGS sequence"/>
</dbReference>
<comment type="caution">
    <text evidence="5">The sequence shown here is derived from an EMBL/GenBank/DDBJ whole genome shotgun (WGS) entry which is preliminary data.</text>
</comment>
<dbReference type="InterPro" id="IPR050515">
    <property type="entry name" value="Beta-lactam/transpept"/>
</dbReference>
<dbReference type="InterPro" id="IPR007887">
    <property type="entry name" value="MecA_N"/>
</dbReference>
<dbReference type="PANTHER" id="PTHR30627:SF24">
    <property type="entry name" value="PENICILLIN-BINDING PROTEIN 4B"/>
    <property type="match status" value="1"/>
</dbReference>
<keyword evidence="2" id="KW-1133">Transmembrane helix</keyword>
<organism evidence="5 6">
    <name type="scientific">Streptomyces chitinivorans</name>
    <dbReference type="NCBI Taxonomy" id="1257027"/>
    <lineage>
        <taxon>Bacteria</taxon>
        <taxon>Bacillati</taxon>
        <taxon>Actinomycetota</taxon>
        <taxon>Actinomycetes</taxon>
        <taxon>Kitasatosporales</taxon>
        <taxon>Streptomycetaceae</taxon>
        <taxon>Streptomyces</taxon>
    </lineage>
</organism>
<reference evidence="5 6" key="1">
    <citation type="submission" date="2024-10" db="EMBL/GenBank/DDBJ databases">
        <authorList>
            <person name="Cho J.-C."/>
        </authorList>
    </citation>
    <scope>NUCLEOTIDE SEQUENCE [LARGE SCALE GENOMIC DNA]</scope>
    <source>
        <strain evidence="5 6">KCTC29696</strain>
    </source>
</reference>
<dbReference type="InterPro" id="IPR012338">
    <property type="entry name" value="Beta-lactam/transpept-like"/>
</dbReference>
<evidence type="ECO:0000313" key="6">
    <source>
        <dbReference type="Proteomes" id="UP001607069"/>
    </source>
</evidence>
<dbReference type="Gene3D" id="3.40.710.10">
    <property type="entry name" value="DD-peptidase/beta-lactamase superfamily"/>
    <property type="match status" value="1"/>
</dbReference>
<protein>
    <submittedName>
        <fullName evidence="5">Penicillin-binding transpeptidase domain-containing protein</fullName>
    </submittedName>
</protein>
<keyword evidence="2" id="KW-0472">Membrane</keyword>
<keyword evidence="6" id="KW-1185">Reference proteome</keyword>
<dbReference type="Pfam" id="PF00905">
    <property type="entry name" value="Transpeptidase"/>
    <property type="match status" value="1"/>
</dbReference>